<proteinExistence type="predicted"/>
<dbReference type="AlphaFoldDB" id="A0A9D6QVJ8"/>
<dbReference type="EMBL" id="JACQCQ010000009">
    <property type="protein sequence ID" value="MBI3627535.1"/>
    <property type="molecule type" value="Genomic_DNA"/>
</dbReference>
<dbReference type="Proteomes" id="UP000808388">
    <property type="component" value="Unassembled WGS sequence"/>
</dbReference>
<name>A0A9D6QVJ8_9BACT</name>
<gene>
    <name evidence="1" type="ORF">HY220_02170</name>
</gene>
<evidence type="ECO:0000313" key="2">
    <source>
        <dbReference type="Proteomes" id="UP000808388"/>
    </source>
</evidence>
<sequence>MNFYLCEFSDLEPVIAARLAEEGFCPGIPQCGIRAKDYRAGKCDLEGCPRRAREKAYLQTTG</sequence>
<comment type="caution">
    <text evidence="1">The sequence shown here is derived from an EMBL/GenBank/DDBJ whole genome shotgun (WGS) entry which is preliminary data.</text>
</comment>
<protein>
    <submittedName>
        <fullName evidence="1">Uncharacterized protein</fullName>
    </submittedName>
</protein>
<organism evidence="1 2">
    <name type="scientific">Candidatus Sungiibacteriota bacterium</name>
    <dbReference type="NCBI Taxonomy" id="2750080"/>
    <lineage>
        <taxon>Bacteria</taxon>
        <taxon>Candidatus Sungiibacteriota</taxon>
    </lineage>
</organism>
<evidence type="ECO:0000313" key="1">
    <source>
        <dbReference type="EMBL" id="MBI3627535.1"/>
    </source>
</evidence>
<reference evidence="1" key="1">
    <citation type="submission" date="2020-07" db="EMBL/GenBank/DDBJ databases">
        <title>Huge and variable diversity of episymbiotic CPR bacteria and DPANN archaea in groundwater ecosystems.</title>
        <authorList>
            <person name="He C.Y."/>
            <person name="Keren R."/>
            <person name="Whittaker M."/>
            <person name="Farag I.F."/>
            <person name="Doudna J."/>
            <person name="Cate J.H.D."/>
            <person name="Banfield J.F."/>
        </authorList>
    </citation>
    <scope>NUCLEOTIDE SEQUENCE</scope>
    <source>
        <strain evidence="1">NC_groundwater_972_Pr1_S-0.2um_49_27</strain>
    </source>
</reference>
<accession>A0A9D6QVJ8</accession>